<evidence type="ECO:0000313" key="3">
    <source>
        <dbReference type="EMBL" id="GGG26032.1"/>
    </source>
</evidence>
<feature type="transmembrane region" description="Helical" evidence="1">
    <location>
        <begin position="7"/>
        <end position="26"/>
    </location>
</feature>
<evidence type="ECO:0000259" key="2">
    <source>
        <dbReference type="PROSITE" id="PS50887"/>
    </source>
</evidence>
<dbReference type="InterPro" id="IPR050469">
    <property type="entry name" value="Diguanylate_Cyclase"/>
</dbReference>
<keyword evidence="1" id="KW-0812">Transmembrane</keyword>
<keyword evidence="4" id="KW-1185">Reference proteome</keyword>
<dbReference type="Pfam" id="PF00990">
    <property type="entry name" value="GGDEF"/>
    <property type="match status" value="1"/>
</dbReference>
<dbReference type="GO" id="GO:1902201">
    <property type="term" value="P:negative regulation of bacterial-type flagellum-dependent cell motility"/>
    <property type="evidence" value="ECO:0007669"/>
    <property type="project" value="TreeGrafter"/>
</dbReference>
<dbReference type="InterPro" id="IPR043128">
    <property type="entry name" value="Rev_trsase/Diguanyl_cyclase"/>
</dbReference>
<dbReference type="AlphaFoldDB" id="A0A917G7G2"/>
<dbReference type="GO" id="GO:0005886">
    <property type="term" value="C:plasma membrane"/>
    <property type="evidence" value="ECO:0007669"/>
    <property type="project" value="TreeGrafter"/>
</dbReference>
<name>A0A917G7G2_9BACL</name>
<gene>
    <name evidence="3" type="ORF">GCM10010916_48020</name>
</gene>
<dbReference type="NCBIfam" id="TIGR00254">
    <property type="entry name" value="GGDEF"/>
    <property type="match status" value="1"/>
</dbReference>
<dbReference type="InterPro" id="IPR000160">
    <property type="entry name" value="GGDEF_dom"/>
</dbReference>
<organism evidence="3 4">
    <name type="scientific">Paenibacillus abyssi</name>
    <dbReference type="NCBI Taxonomy" id="1340531"/>
    <lineage>
        <taxon>Bacteria</taxon>
        <taxon>Bacillati</taxon>
        <taxon>Bacillota</taxon>
        <taxon>Bacilli</taxon>
        <taxon>Bacillales</taxon>
        <taxon>Paenibacillaceae</taxon>
        <taxon>Paenibacillus</taxon>
    </lineage>
</organism>
<dbReference type="CDD" id="cd01949">
    <property type="entry name" value="GGDEF"/>
    <property type="match status" value="1"/>
</dbReference>
<dbReference type="PANTHER" id="PTHR45138:SF9">
    <property type="entry name" value="DIGUANYLATE CYCLASE DGCM-RELATED"/>
    <property type="match status" value="1"/>
</dbReference>
<feature type="transmembrane region" description="Helical" evidence="1">
    <location>
        <begin position="144"/>
        <end position="165"/>
    </location>
</feature>
<accession>A0A917G7G2</accession>
<dbReference type="Gene3D" id="3.30.70.270">
    <property type="match status" value="1"/>
</dbReference>
<keyword evidence="1" id="KW-1133">Transmembrane helix</keyword>
<dbReference type="Pfam" id="PF17158">
    <property type="entry name" value="MASE4"/>
    <property type="match status" value="1"/>
</dbReference>
<keyword evidence="1" id="KW-0472">Membrane</keyword>
<dbReference type="Proteomes" id="UP000644756">
    <property type="component" value="Unassembled WGS sequence"/>
</dbReference>
<dbReference type="FunFam" id="3.30.70.270:FF:000001">
    <property type="entry name" value="Diguanylate cyclase domain protein"/>
    <property type="match status" value="1"/>
</dbReference>
<dbReference type="GO" id="GO:0052621">
    <property type="term" value="F:diguanylate cyclase activity"/>
    <property type="evidence" value="ECO:0007669"/>
    <property type="project" value="TreeGrafter"/>
</dbReference>
<protein>
    <submittedName>
        <fullName evidence="3">GGDEF domain-containing protein</fullName>
    </submittedName>
</protein>
<sequence length="398" mass="44242">MLILACTYLYTGLIIIPHILTFPGVFSDTGLLGAGNQSAVWLWVFWHGGFPIGIIAYLLVDQLDRQEDPPQRVIPLAAGMVTVTILIVLLWYVLSTMGNDWLPAIIEKNNYSILLTSGVGAVVWLLNCSAFILLIWLRRGKNVLTLWLTVAVFAFLLDVTVTLFAGARYSLGWYTARLNSLVAATVVICSIIYEVNKLYIRLVKQHVQLVESQDELRSANEKLTKLSNLDGLTGIPNRRRFDEMLARELHESAGKNSPLSLLMLDIDCFKTYNDHYGHLGGDAVLKRVALIIEDSLTGTTGIAARYGGEEFAVILPRLDVEHTQRIGERIRAAVEAEQILHKASIVGNFITVSIGAFTMLPAQNTEFEEMVAFADQALYSSKSDGRNRVTAFDQLLNR</sequence>
<comment type="caution">
    <text evidence="3">The sequence shown here is derived from an EMBL/GenBank/DDBJ whole genome shotgun (WGS) entry which is preliminary data.</text>
</comment>
<feature type="transmembrane region" description="Helical" evidence="1">
    <location>
        <begin position="38"/>
        <end position="60"/>
    </location>
</feature>
<dbReference type="PROSITE" id="PS50887">
    <property type="entry name" value="GGDEF"/>
    <property type="match status" value="1"/>
</dbReference>
<evidence type="ECO:0000256" key="1">
    <source>
        <dbReference type="SAM" id="Phobius"/>
    </source>
</evidence>
<dbReference type="EMBL" id="BMGR01000024">
    <property type="protein sequence ID" value="GGG26032.1"/>
    <property type="molecule type" value="Genomic_DNA"/>
</dbReference>
<reference evidence="3" key="2">
    <citation type="submission" date="2020-09" db="EMBL/GenBank/DDBJ databases">
        <authorList>
            <person name="Sun Q."/>
            <person name="Zhou Y."/>
        </authorList>
    </citation>
    <scope>NUCLEOTIDE SEQUENCE</scope>
    <source>
        <strain evidence="3">CGMCC 1.12987</strain>
    </source>
</reference>
<reference evidence="3" key="1">
    <citation type="journal article" date="2014" name="Int. J. Syst. Evol. Microbiol.">
        <title>Complete genome sequence of Corynebacterium casei LMG S-19264T (=DSM 44701T), isolated from a smear-ripened cheese.</title>
        <authorList>
            <consortium name="US DOE Joint Genome Institute (JGI-PGF)"/>
            <person name="Walter F."/>
            <person name="Albersmeier A."/>
            <person name="Kalinowski J."/>
            <person name="Ruckert C."/>
        </authorList>
    </citation>
    <scope>NUCLEOTIDE SEQUENCE</scope>
    <source>
        <strain evidence="3">CGMCC 1.12987</strain>
    </source>
</reference>
<dbReference type="GO" id="GO:0043709">
    <property type="term" value="P:cell adhesion involved in single-species biofilm formation"/>
    <property type="evidence" value="ECO:0007669"/>
    <property type="project" value="TreeGrafter"/>
</dbReference>
<feature type="transmembrane region" description="Helical" evidence="1">
    <location>
        <begin position="113"/>
        <end position="137"/>
    </location>
</feature>
<feature type="transmembrane region" description="Helical" evidence="1">
    <location>
        <begin position="72"/>
        <end position="93"/>
    </location>
</feature>
<dbReference type="InterPro" id="IPR029787">
    <property type="entry name" value="Nucleotide_cyclase"/>
</dbReference>
<proteinExistence type="predicted"/>
<dbReference type="PANTHER" id="PTHR45138">
    <property type="entry name" value="REGULATORY COMPONENTS OF SENSORY TRANSDUCTION SYSTEM"/>
    <property type="match status" value="1"/>
</dbReference>
<dbReference type="InterPro" id="IPR033424">
    <property type="entry name" value="MASE4"/>
</dbReference>
<dbReference type="SMART" id="SM00267">
    <property type="entry name" value="GGDEF"/>
    <property type="match status" value="1"/>
</dbReference>
<evidence type="ECO:0000313" key="4">
    <source>
        <dbReference type="Proteomes" id="UP000644756"/>
    </source>
</evidence>
<feature type="domain" description="GGDEF" evidence="2">
    <location>
        <begin position="257"/>
        <end position="394"/>
    </location>
</feature>
<feature type="transmembrane region" description="Helical" evidence="1">
    <location>
        <begin position="171"/>
        <end position="193"/>
    </location>
</feature>
<dbReference type="SUPFAM" id="SSF55073">
    <property type="entry name" value="Nucleotide cyclase"/>
    <property type="match status" value="1"/>
</dbReference>